<keyword evidence="5 9" id="KW-0653">Protein transport</keyword>
<reference evidence="13 14" key="1">
    <citation type="submission" date="2019-02" db="EMBL/GenBank/DDBJ databases">
        <title>Deep-cultivation of Planctomycetes and their phenomic and genomic characterization uncovers novel biology.</title>
        <authorList>
            <person name="Wiegand S."/>
            <person name="Jogler M."/>
            <person name="Boedeker C."/>
            <person name="Pinto D."/>
            <person name="Vollmers J."/>
            <person name="Rivas-Marin E."/>
            <person name="Kohn T."/>
            <person name="Peeters S.H."/>
            <person name="Heuer A."/>
            <person name="Rast P."/>
            <person name="Oberbeckmann S."/>
            <person name="Bunk B."/>
            <person name="Jeske O."/>
            <person name="Meyerdierks A."/>
            <person name="Storesund J.E."/>
            <person name="Kallscheuer N."/>
            <person name="Luecker S."/>
            <person name="Lage O.M."/>
            <person name="Pohl T."/>
            <person name="Merkel B.J."/>
            <person name="Hornburger P."/>
            <person name="Mueller R.-W."/>
            <person name="Bruemmer F."/>
            <person name="Labrenz M."/>
            <person name="Spormann A.M."/>
            <person name="Op den Camp H."/>
            <person name="Overmann J."/>
            <person name="Amann R."/>
            <person name="Jetten M.S.M."/>
            <person name="Mascher T."/>
            <person name="Medema M.H."/>
            <person name="Devos D.P."/>
            <person name="Kaster A.-K."/>
            <person name="Ovreas L."/>
            <person name="Rohde M."/>
            <person name="Galperin M.Y."/>
            <person name="Jogler C."/>
        </authorList>
    </citation>
    <scope>NUCLEOTIDE SEQUENCE [LARGE SCALE GENOMIC DNA]</scope>
    <source>
        <strain evidence="13 14">Pla110</strain>
    </source>
</reference>
<feature type="transmembrane region" description="Helical" evidence="9">
    <location>
        <begin position="564"/>
        <end position="582"/>
    </location>
</feature>
<dbReference type="GO" id="GO:0065002">
    <property type="term" value="P:intracellular protein transmembrane transport"/>
    <property type="evidence" value="ECO:0007669"/>
    <property type="project" value="UniProtKB-UniRule"/>
</dbReference>
<evidence type="ECO:0000259" key="11">
    <source>
        <dbReference type="Pfam" id="PF02355"/>
    </source>
</evidence>
<evidence type="ECO:0000259" key="12">
    <source>
        <dbReference type="Pfam" id="PF22599"/>
    </source>
</evidence>
<feature type="transmembrane region" description="Helical" evidence="9">
    <location>
        <begin position="939"/>
        <end position="957"/>
    </location>
</feature>
<keyword evidence="7 9" id="KW-0811">Translocation</keyword>
<keyword evidence="4 9" id="KW-0812">Transmembrane</keyword>
<organism evidence="13 14">
    <name type="scientific">Polystyrenella longa</name>
    <dbReference type="NCBI Taxonomy" id="2528007"/>
    <lineage>
        <taxon>Bacteria</taxon>
        <taxon>Pseudomonadati</taxon>
        <taxon>Planctomycetota</taxon>
        <taxon>Planctomycetia</taxon>
        <taxon>Planctomycetales</taxon>
        <taxon>Planctomycetaceae</taxon>
        <taxon>Polystyrenella</taxon>
    </lineage>
</organism>
<sequence length="1000" mass="108583">MPVHQKRRDDELTQPFFTSNGFLTVRQEFPNMTTGLKILFVVLLFVGPFVLAALIANALKLKAYANRLSVIFLTLFLGLSPFIWTVANGGSVWDEFRLGIDLAGGTNLVYQVDRGKADQADKVINNNAMDSLVTSVNKRLNPSGTEQVTVRQVGADRIEVIIPGADPEVVAAQKRAMTRLGSLEFAIVAEPLRHAELIEEAQASSGSDVRNADGKIVAGWRKVALAKDSETEEKDVAGQGFPTRQTEDGRTEVLLVFEGESERVTGQYLINSSSSFDQQGRPAVSFRFNTKGAKLFGDLTQKYTPQQGNPESHLAVLLDGFVHSAPSINEPITGGSGEITGSFTIAEVNELVGVLNAGALEIPLDQTPISEYTISPLLGSDIQEKGKNALIWASIAVVVFMAMYYLVAGLIADFCLLLNIVLVLGTMVFINATFTLPGLAGLVLTIGMAVDANVLIFERIREERMKGSSLRMAIHNGFDRAFTTIIDANVTTLLTALFLYLIGTDQVKGFAVTLFIGIIMSMFTALYVGRTVFEICEQKRWITDLKMFQWVKSANWNFVSHQKFTVVLSGLVIIIGLVAFGSRGAENLDIDFTGGTMVSFEFDDEAEADGNGFTPEYIKAQLADTELGNTISVDQLTIQDESGELMDGKYFRLRTKETNTDKVHQIVTQTFGDDLKKVTMEYTAPEQIVAAAEDEDTVIEFADGYRSAITFSSELSPAAAVDGLMQALAEIKSDGEGEAATPKYEKPEELIAVKGTAGSGMSASTGAVERYSEVQLSVAPAIEQEDFSIALGTMQEKMASSPTFEEVNSFGSAVASEMQQLAIVAMLASLAAIVMYIWFRFQHLTFGLAAVVALVHDVFIVLGCVALASILSDGPIGKALQFDDFRINLPMIAAFLTIIGYSLNDTIVVFDRIREVRGKNPTITKDIVNTSLNQTLSRTLLTSLTTFMVVGILYVWGGEGIHGFAFCLLIGVIAGTYSSIYVASPILLWLMNRKKSGAPV</sequence>
<dbReference type="InterPro" id="IPR054384">
    <property type="entry name" value="SecDF_P1_head"/>
</dbReference>
<comment type="similarity">
    <text evidence="9">Belongs to the SecD/SecF family. SecD subfamily.</text>
</comment>
<dbReference type="EMBL" id="CP036281">
    <property type="protein sequence ID" value="QDU80614.1"/>
    <property type="molecule type" value="Genomic_DNA"/>
</dbReference>
<evidence type="ECO:0000256" key="7">
    <source>
        <dbReference type="ARBA" id="ARBA00023010"/>
    </source>
</evidence>
<proteinExistence type="inferred from homology"/>
<dbReference type="Pfam" id="PF22599">
    <property type="entry name" value="SecDF_P1_head"/>
    <property type="match status" value="1"/>
</dbReference>
<dbReference type="HAMAP" id="MF_01463_B">
    <property type="entry name" value="SecD_B"/>
    <property type="match status" value="1"/>
</dbReference>
<evidence type="ECO:0000313" key="13">
    <source>
        <dbReference type="EMBL" id="QDU80614.1"/>
    </source>
</evidence>
<feature type="domain" description="SecDF P1 head subdomain" evidence="12">
    <location>
        <begin position="261"/>
        <end position="361"/>
    </location>
</feature>
<dbReference type="NCBIfam" id="TIGR00916">
    <property type="entry name" value="2A0604s01"/>
    <property type="match status" value="1"/>
</dbReference>
<feature type="domain" description="Protein export membrane protein SecD/SecF C-terminal" evidence="11">
    <location>
        <begin position="794"/>
        <end position="992"/>
    </location>
</feature>
<feature type="transmembrane region" description="Helical" evidence="9">
    <location>
        <begin position="846"/>
        <end position="871"/>
    </location>
</feature>
<comment type="subcellular location">
    <subcellularLocation>
        <location evidence="1 9">Cell membrane</location>
        <topology evidence="1 9">Multi-pass membrane protein</topology>
    </subcellularLocation>
</comment>
<dbReference type="RefSeq" id="WP_231742980.1">
    <property type="nucleotide sequence ID" value="NZ_CP036281.1"/>
</dbReference>
<evidence type="ECO:0000256" key="6">
    <source>
        <dbReference type="ARBA" id="ARBA00022989"/>
    </source>
</evidence>
<evidence type="ECO:0000256" key="10">
    <source>
        <dbReference type="HAMAP-Rule" id="MF_01464"/>
    </source>
</evidence>
<dbReference type="GO" id="GO:0005886">
    <property type="term" value="C:plasma membrane"/>
    <property type="evidence" value="ECO:0007669"/>
    <property type="project" value="UniProtKB-SubCell"/>
</dbReference>
<dbReference type="Pfam" id="PF07549">
    <property type="entry name" value="Sec_GG"/>
    <property type="match status" value="2"/>
</dbReference>
<dbReference type="NCBIfam" id="TIGR01129">
    <property type="entry name" value="secD"/>
    <property type="match status" value="1"/>
</dbReference>
<evidence type="ECO:0000256" key="4">
    <source>
        <dbReference type="ARBA" id="ARBA00022692"/>
    </source>
</evidence>
<feature type="transmembrane region" description="Helical" evidence="9">
    <location>
        <begin position="68"/>
        <end position="87"/>
    </location>
</feature>
<comment type="function">
    <text evidence="9">Part of the Sec protein translocase complex. Interacts with the SecYEG preprotein conducting channel. SecDF uses the proton motive force (PMF) to complete protein translocation after the ATP-dependent function of SecA.</text>
</comment>
<dbReference type="NCBIfam" id="TIGR00966">
    <property type="entry name" value="transloc_SecF"/>
    <property type="match status" value="1"/>
</dbReference>
<dbReference type="PANTHER" id="PTHR30081">
    <property type="entry name" value="PROTEIN-EXPORT MEMBRANE PROTEIN SEC"/>
    <property type="match status" value="1"/>
</dbReference>
<protein>
    <recommendedName>
        <fullName evidence="9 10">Multifunctional fusion protein</fullName>
    </recommendedName>
    <domain>
        <recommendedName>
            <fullName evidence="9">Protein translocase subunit SecD</fullName>
        </recommendedName>
    </domain>
    <domain>
        <recommendedName>
            <fullName evidence="10">Protein-export membrane protein SecF</fullName>
        </recommendedName>
    </domain>
</protein>
<keyword evidence="3 9" id="KW-1003">Cell membrane</keyword>
<dbReference type="InterPro" id="IPR022646">
    <property type="entry name" value="SecD/SecF_CS"/>
</dbReference>
<dbReference type="PANTHER" id="PTHR30081:SF1">
    <property type="entry name" value="PROTEIN TRANSLOCASE SUBUNIT SECD"/>
    <property type="match status" value="1"/>
</dbReference>
<dbReference type="GO" id="GO:0006605">
    <property type="term" value="P:protein targeting"/>
    <property type="evidence" value="ECO:0007669"/>
    <property type="project" value="UniProtKB-UniRule"/>
</dbReference>
<dbReference type="AlphaFoldDB" id="A0A518CN39"/>
<evidence type="ECO:0000256" key="5">
    <source>
        <dbReference type="ARBA" id="ARBA00022927"/>
    </source>
</evidence>
<feature type="domain" description="Protein export membrane protein SecD/SecF C-terminal" evidence="11">
    <location>
        <begin position="367"/>
        <end position="533"/>
    </location>
</feature>
<dbReference type="InterPro" id="IPR005791">
    <property type="entry name" value="SecD"/>
</dbReference>
<dbReference type="Gene3D" id="3.30.70.3400">
    <property type="match status" value="1"/>
</dbReference>
<dbReference type="SUPFAM" id="SSF82866">
    <property type="entry name" value="Multidrug efflux transporter AcrB transmembrane domain"/>
    <property type="match status" value="2"/>
</dbReference>
<dbReference type="Gene3D" id="1.20.1640.10">
    <property type="entry name" value="Multidrug efflux transporter AcrB transmembrane domain"/>
    <property type="match status" value="2"/>
</dbReference>
<gene>
    <name evidence="9" type="primary">secD</name>
    <name evidence="10" type="synonym">secF</name>
    <name evidence="13" type="ORF">Pla110_23450</name>
</gene>
<feature type="transmembrane region" description="Helical" evidence="9">
    <location>
        <begin position="389"/>
        <end position="407"/>
    </location>
</feature>
<accession>A0A518CN39</accession>
<feature type="transmembrane region" description="Helical" evidence="9">
    <location>
        <begin position="821"/>
        <end position="839"/>
    </location>
</feature>
<feature type="transmembrane region" description="Helical" evidence="9">
    <location>
        <begin position="891"/>
        <end position="910"/>
    </location>
</feature>
<feature type="transmembrane region" description="Helical" evidence="9">
    <location>
        <begin position="414"/>
        <end position="434"/>
    </location>
</feature>
<keyword evidence="14" id="KW-1185">Reference proteome</keyword>
<feature type="transmembrane region" description="Helical" evidence="9">
    <location>
        <begin position="963"/>
        <end position="990"/>
    </location>
</feature>
<keyword evidence="2 9" id="KW-0813">Transport</keyword>
<dbReference type="FunFam" id="1.20.1640.10:FF:000004">
    <property type="entry name" value="Protein translocase subunit SecD"/>
    <property type="match status" value="1"/>
</dbReference>
<comment type="caution">
    <text evidence="9">Lacks conserved residue(s) required for the propagation of feature annotation.</text>
</comment>
<dbReference type="InterPro" id="IPR022645">
    <property type="entry name" value="SecD/SecF_bac"/>
</dbReference>
<evidence type="ECO:0000256" key="1">
    <source>
        <dbReference type="ARBA" id="ARBA00004651"/>
    </source>
</evidence>
<keyword evidence="6 9" id="KW-1133">Transmembrane helix</keyword>
<comment type="subunit">
    <text evidence="9">Forms a complex with SecF. Part of the essential Sec protein translocation apparatus which comprises SecA, SecYEG and auxiliary proteins SecDF. Other proteins may also be involved.</text>
</comment>
<dbReference type="GO" id="GO:0043952">
    <property type="term" value="P:protein transport by the Sec complex"/>
    <property type="evidence" value="ECO:0007669"/>
    <property type="project" value="UniProtKB-UniRule"/>
</dbReference>
<dbReference type="GO" id="GO:0015450">
    <property type="term" value="F:protein-transporting ATPase activity"/>
    <property type="evidence" value="ECO:0007669"/>
    <property type="project" value="InterPro"/>
</dbReference>
<evidence type="ECO:0000256" key="9">
    <source>
        <dbReference type="HAMAP-Rule" id="MF_01463"/>
    </source>
</evidence>
<evidence type="ECO:0000256" key="2">
    <source>
        <dbReference type="ARBA" id="ARBA00022448"/>
    </source>
</evidence>
<keyword evidence="8 9" id="KW-0472">Membrane</keyword>
<evidence type="ECO:0000256" key="8">
    <source>
        <dbReference type="ARBA" id="ARBA00023136"/>
    </source>
</evidence>
<evidence type="ECO:0000313" key="14">
    <source>
        <dbReference type="Proteomes" id="UP000317178"/>
    </source>
</evidence>
<dbReference type="PRINTS" id="PR01755">
    <property type="entry name" value="SECFTRNLCASE"/>
</dbReference>
<dbReference type="Pfam" id="PF02355">
    <property type="entry name" value="SecD_SecF_C"/>
    <property type="match status" value="2"/>
</dbReference>
<dbReference type="KEGG" id="plon:Pla110_23450"/>
<feature type="transmembrane region" description="Helical" evidence="9">
    <location>
        <begin position="509"/>
        <end position="529"/>
    </location>
</feature>
<feature type="transmembrane region" description="Helical" evidence="9">
    <location>
        <begin position="481"/>
        <end position="503"/>
    </location>
</feature>
<dbReference type="InterPro" id="IPR022813">
    <property type="entry name" value="SecD/SecF_arch_bac"/>
</dbReference>
<dbReference type="HAMAP" id="MF_01464_B">
    <property type="entry name" value="SecF_B"/>
    <property type="match status" value="1"/>
</dbReference>
<dbReference type="InterPro" id="IPR005665">
    <property type="entry name" value="SecF_bac"/>
</dbReference>
<comment type="subunit">
    <text evidence="10">Forms a complex with SecD. Part of the essential Sec protein translocation apparatus which comprises SecA, SecYEG and auxiliary proteins SecDF. Other proteins may also be involved.</text>
</comment>
<comment type="similarity">
    <text evidence="10">Belongs to the SecD/SecF family. SecF subfamily.</text>
</comment>
<dbReference type="Gene3D" id="3.30.1360.200">
    <property type="match status" value="1"/>
</dbReference>
<evidence type="ECO:0000256" key="3">
    <source>
        <dbReference type="ARBA" id="ARBA00022475"/>
    </source>
</evidence>
<dbReference type="Proteomes" id="UP000317178">
    <property type="component" value="Chromosome"/>
</dbReference>
<name>A0A518CN39_9PLAN</name>
<dbReference type="InterPro" id="IPR048634">
    <property type="entry name" value="SecD_SecF_C"/>
</dbReference>
<dbReference type="InterPro" id="IPR055344">
    <property type="entry name" value="SecD_SecF_C_bact"/>
</dbReference>
<feature type="transmembrane region" description="Helical" evidence="9">
    <location>
        <begin position="38"/>
        <end position="56"/>
    </location>
</feature>